<dbReference type="InterPro" id="IPR037151">
    <property type="entry name" value="AlkB-like_sf"/>
</dbReference>
<feature type="compositionally biased region" description="Polar residues" evidence="8">
    <location>
        <begin position="156"/>
        <end position="177"/>
    </location>
</feature>
<dbReference type="InterPro" id="IPR005123">
    <property type="entry name" value="Oxoglu/Fe-dep_dioxygenase_dom"/>
</dbReference>
<comment type="caution">
    <text evidence="10">The sequence shown here is derived from an EMBL/GenBank/DDBJ whole genome shotgun (WGS) entry which is preliminary data.</text>
</comment>
<keyword evidence="4" id="KW-0223">Dioxygenase</keyword>
<evidence type="ECO:0000313" key="11">
    <source>
        <dbReference type="Proteomes" id="UP001438707"/>
    </source>
</evidence>
<keyword evidence="3" id="KW-0479">Metal-binding</keyword>
<evidence type="ECO:0000256" key="2">
    <source>
        <dbReference type="ARBA" id="ARBA00007879"/>
    </source>
</evidence>
<feature type="domain" description="Fe2OG dioxygenase" evidence="9">
    <location>
        <begin position="95"/>
        <end position="260"/>
    </location>
</feature>
<keyword evidence="5" id="KW-0560">Oxidoreductase</keyword>
<dbReference type="SUPFAM" id="SSF51197">
    <property type="entry name" value="Clavaminate synthase-like"/>
    <property type="match status" value="1"/>
</dbReference>
<evidence type="ECO:0000256" key="5">
    <source>
        <dbReference type="ARBA" id="ARBA00023002"/>
    </source>
</evidence>
<dbReference type="GO" id="GO:0046872">
    <property type="term" value="F:metal ion binding"/>
    <property type="evidence" value="ECO:0007669"/>
    <property type="project" value="UniProtKB-KW"/>
</dbReference>
<organism evidence="10 11">
    <name type="scientific">Apatococcus lobatus</name>
    <dbReference type="NCBI Taxonomy" id="904363"/>
    <lineage>
        <taxon>Eukaryota</taxon>
        <taxon>Viridiplantae</taxon>
        <taxon>Chlorophyta</taxon>
        <taxon>core chlorophytes</taxon>
        <taxon>Trebouxiophyceae</taxon>
        <taxon>Chlorellales</taxon>
        <taxon>Chlorellaceae</taxon>
        <taxon>Apatococcus</taxon>
    </lineage>
</organism>
<dbReference type="InterPro" id="IPR032862">
    <property type="entry name" value="ALKBH6"/>
</dbReference>
<comment type="similarity">
    <text evidence="2">Belongs to the alkB family.</text>
</comment>
<dbReference type="Pfam" id="PF13532">
    <property type="entry name" value="2OG-FeII_Oxy_2"/>
    <property type="match status" value="1"/>
</dbReference>
<keyword evidence="7" id="KW-0539">Nucleus</keyword>
<comment type="subcellular location">
    <subcellularLocation>
        <location evidence="1">Nucleus</location>
    </subcellularLocation>
</comment>
<keyword evidence="11" id="KW-1185">Reference proteome</keyword>
<evidence type="ECO:0000256" key="1">
    <source>
        <dbReference type="ARBA" id="ARBA00004123"/>
    </source>
</evidence>
<dbReference type="Proteomes" id="UP001438707">
    <property type="component" value="Unassembled WGS sequence"/>
</dbReference>
<dbReference type="EMBL" id="JALJOS010000062">
    <property type="protein sequence ID" value="KAK9818464.1"/>
    <property type="molecule type" value="Genomic_DNA"/>
</dbReference>
<evidence type="ECO:0000256" key="3">
    <source>
        <dbReference type="ARBA" id="ARBA00022723"/>
    </source>
</evidence>
<evidence type="ECO:0000313" key="10">
    <source>
        <dbReference type="EMBL" id="KAK9818464.1"/>
    </source>
</evidence>
<dbReference type="PANTHER" id="PTHR46030:SF1">
    <property type="entry name" value="ALPHA-KETOGLUTARATE-DEPENDENT DIOXYGENASE ALKB HOMOLOG 6"/>
    <property type="match status" value="1"/>
</dbReference>
<accession>A0AAW1QCB8</accession>
<evidence type="ECO:0000256" key="7">
    <source>
        <dbReference type="ARBA" id="ARBA00023242"/>
    </source>
</evidence>
<feature type="region of interest" description="Disordered" evidence="8">
    <location>
        <begin position="139"/>
        <end position="186"/>
    </location>
</feature>
<proteinExistence type="inferred from homology"/>
<dbReference type="PROSITE" id="PS51471">
    <property type="entry name" value="FE2OG_OXY"/>
    <property type="match status" value="1"/>
</dbReference>
<keyword evidence="6" id="KW-0408">Iron</keyword>
<sequence length="269" mass="29959">MSESNAAKDKLEANRVGKLPSVYLLPDFIDEIAEARLLSQVHSRGRWKQLSGRRLQEYGGTVHQKHGLLQAPLPSWMRALTERVASETGLWNGALPNHVLLNAYPPGSGIMSHQDGPLYDPCVCILSLGCPATMHFKRKQPLHQQQQQQPGPGSGFVSSPDQTLRSRQHSPESSCQPVQAAETGAESATHINPALSVLLMPRSLLIFRHSAYEECLHGIDEVVQDHFSHQEDDLTLYGLQAPCSLHRKSERVSLTIRRVPRVRRGLLRL</sequence>
<gene>
    <name evidence="10" type="ORF">WJX74_005791</name>
</gene>
<evidence type="ECO:0000259" key="9">
    <source>
        <dbReference type="PROSITE" id="PS51471"/>
    </source>
</evidence>
<dbReference type="AlphaFoldDB" id="A0AAW1QCB8"/>
<dbReference type="InterPro" id="IPR027450">
    <property type="entry name" value="AlkB-like"/>
</dbReference>
<name>A0AAW1QCB8_9CHLO</name>
<dbReference type="Gene3D" id="2.60.120.590">
    <property type="entry name" value="Alpha-ketoglutarate-dependent dioxygenase AlkB-like"/>
    <property type="match status" value="1"/>
</dbReference>
<dbReference type="PANTHER" id="PTHR46030">
    <property type="entry name" value="ALPHA-KETOGLUTARATE-DEPENDENT DIOXYGENASE ALKB HOMOLOG 6"/>
    <property type="match status" value="1"/>
</dbReference>
<evidence type="ECO:0000256" key="8">
    <source>
        <dbReference type="SAM" id="MobiDB-lite"/>
    </source>
</evidence>
<evidence type="ECO:0000256" key="6">
    <source>
        <dbReference type="ARBA" id="ARBA00023004"/>
    </source>
</evidence>
<reference evidence="10 11" key="1">
    <citation type="journal article" date="2024" name="Nat. Commun.">
        <title>Phylogenomics reveals the evolutionary origins of lichenization in chlorophyte algae.</title>
        <authorList>
            <person name="Puginier C."/>
            <person name="Libourel C."/>
            <person name="Otte J."/>
            <person name="Skaloud P."/>
            <person name="Haon M."/>
            <person name="Grisel S."/>
            <person name="Petersen M."/>
            <person name="Berrin J.G."/>
            <person name="Delaux P.M."/>
            <person name="Dal Grande F."/>
            <person name="Keller J."/>
        </authorList>
    </citation>
    <scope>NUCLEOTIDE SEQUENCE [LARGE SCALE GENOMIC DNA]</scope>
    <source>
        <strain evidence="10 11">SAG 2145</strain>
    </source>
</reference>
<dbReference type="GO" id="GO:0005634">
    <property type="term" value="C:nucleus"/>
    <property type="evidence" value="ECO:0007669"/>
    <property type="project" value="UniProtKB-SubCell"/>
</dbReference>
<protein>
    <recommendedName>
        <fullName evidence="9">Fe2OG dioxygenase domain-containing protein</fullName>
    </recommendedName>
</protein>
<evidence type="ECO:0000256" key="4">
    <source>
        <dbReference type="ARBA" id="ARBA00022964"/>
    </source>
</evidence>
<dbReference type="GO" id="GO:0051213">
    <property type="term" value="F:dioxygenase activity"/>
    <property type="evidence" value="ECO:0007669"/>
    <property type="project" value="UniProtKB-KW"/>
</dbReference>